<keyword evidence="3" id="KW-0732">Signal</keyword>
<feature type="compositionally biased region" description="Polar residues" evidence="1">
    <location>
        <begin position="86"/>
        <end position="96"/>
    </location>
</feature>
<evidence type="ECO:0000313" key="4">
    <source>
        <dbReference type="EMBL" id="KAJ7383163.1"/>
    </source>
</evidence>
<feature type="compositionally biased region" description="Low complexity" evidence="1">
    <location>
        <begin position="97"/>
        <end position="110"/>
    </location>
</feature>
<evidence type="ECO:0000313" key="5">
    <source>
        <dbReference type="Proteomes" id="UP001163046"/>
    </source>
</evidence>
<sequence>MADSAAIRRFLVLWTIFCTLYQTPEIQATTAIITRVTPSVSANASSPSPGPSSSFLATPWISSINVFPSSSAGQLVQSTQFIGSDAATSSQPANENTIAPTPSQITSSSQTASTASASVITAAPTPTPTPTPTDSETDAELSTTEIILIACLAVFACIFLAVIVLVVQIIRLNKSVKNLKATGQR</sequence>
<organism evidence="4 5">
    <name type="scientific">Desmophyllum pertusum</name>
    <dbReference type="NCBI Taxonomy" id="174260"/>
    <lineage>
        <taxon>Eukaryota</taxon>
        <taxon>Metazoa</taxon>
        <taxon>Cnidaria</taxon>
        <taxon>Anthozoa</taxon>
        <taxon>Hexacorallia</taxon>
        <taxon>Scleractinia</taxon>
        <taxon>Caryophylliina</taxon>
        <taxon>Caryophylliidae</taxon>
        <taxon>Desmophyllum</taxon>
    </lineage>
</organism>
<keyword evidence="2" id="KW-0812">Transmembrane</keyword>
<keyword evidence="2" id="KW-1133">Transmembrane helix</keyword>
<evidence type="ECO:0000256" key="1">
    <source>
        <dbReference type="SAM" id="MobiDB-lite"/>
    </source>
</evidence>
<gene>
    <name evidence="4" type="ORF">OS493_030315</name>
</gene>
<dbReference type="OrthoDB" id="10659649at2759"/>
<feature type="signal peptide" evidence="3">
    <location>
        <begin position="1"/>
        <end position="28"/>
    </location>
</feature>
<dbReference type="Proteomes" id="UP001163046">
    <property type="component" value="Unassembled WGS sequence"/>
</dbReference>
<dbReference type="AlphaFoldDB" id="A0A9W9ZK18"/>
<evidence type="ECO:0000256" key="2">
    <source>
        <dbReference type="SAM" id="Phobius"/>
    </source>
</evidence>
<feature type="chain" id="PRO_5040749051" evidence="3">
    <location>
        <begin position="29"/>
        <end position="185"/>
    </location>
</feature>
<accession>A0A9W9ZK18</accession>
<protein>
    <submittedName>
        <fullName evidence="4">Uncharacterized protein</fullName>
    </submittedName>
</protein>
<feature type="region of interest" description="Disordered" evidence="1">
    <location>
        <begin position="86"/>
        <end position="110"/>
    </location>
</feature>
<dbReference type="EMBL" id="MU825905">
    <property type="protein sequence ID" value="KAJ7383163.1"/>
    <property type="molecule type" value="Genomic_DNA"/>
</dbReference>
<evidence type="ECO:0000256" key="3">
    <source>
        <dbReference type="SAM" id="SignalP"/>
    </source>
</evidence>
<name>A0A9W9ZK18_9CNID</name>
<reference evidence="4" key="1">
    <citation type="submission" date="2023-01" db="EMBL/GenBank/DDBJ databases">
        <title>Genome assembly of the deep-sea coral Lophelia pertusa.</title>
        <authorList>
            <person name="Herrera S."/>
            <person name="Cordes E."/>
        </authorList>
    </citation>
    <scope>NUCLEOTIDE SEQUENCE</scope>
    <source>
        <strain evidence="4">USNM1676648</strain>
        <tissue evidence="4">Polyp</tissue>
    </source>
</reference>
<keyword evidence="5" id="KW-1185">Reference proteome</keyword>
<keyword evidence="2" id="KW-0472">Membrane</keyword>
<feature type="transmembrane region" description="Helical" evidence="2">
    <location>
        <begin position="146"/>
        <end position="170"/>
    </location>
</feature>
<comment type="caution">
    <text evidence="4">The sequence shown here is derived from an EMBL/GenBank/DDBJ whole genome shotgun (WGS) entry which is preliminary data.</text>
</comment>
<proteinExistence type="predicted"/>